<dbReference type="SMART" id="SM00367">
    <property type="entry name" value="LRR_CC"/>
    <property type="match status" value="3"/>
</dbReference>
<dbReference type="InterPro" id="IPR001611">
    <property type="entry name" value="Leu-rich_rpt"/>
</dbReference>
<feature type="compositionally biased region" description="Acidic residues" evidence="5">
    <location>
        <begin position="276"/>
        <end position="293"/>
    </location>
</feature>
<keyword evidence="2" id="KW-0479">Metal-binding</keyword>
<feature type="compositionally biased region" description="Basic and acidic residues" evidence="5">
    <location>
        <begin position="265"/>
        <end position="275"/>
    </location>
</feature>
<evidence type="ECO:0000256" key="1">
    <source>
        <dbReference type="ARBA" id="ARBA00022490"/>
    </source>
</evidence>
<evidence type="ECO:0000256" key="2">
    <source>
        <dbReference type="ARBA" id="ARBA00022723"/>
    </source>
</evidence>
<proteinExistence type="predicted"/>
<dbReference type="SUPFAM" id="SSF52047">
    <property type="entry name" value="RNI-like"/>
    <property type="match status" value="1"/>
</dbReference>
<dbReference type="InterPro" id="IPR045808">
    <property type="entry name" value="Hr_FBXL5"/>
</dbReference>
<dbReference type="InterPro" id="IPR036047">
    <property type="entry name" value="F-box-like_dom_sf"/>
</dbReference>
<evidence type="ECO:0000256" key="4">
    <source>
        <dbReference type="ARBA" id="ARBA00023004"/>
    </source>
</evidence>
<evidence type="ECO:0000256" key="3">
    <source>
        <dbReference type="ARBA" id="ARBA00022786"/>
    </source>
</evidence>
<keyword evidence="7" id="KW-0675">Receptor</keyword>
<dbReference type="Gene3D" id="1.20.1280.50">
    <property type="match status" value="1"/>
</dbReference>
<organism evidence="7">
    <name type="scientific">Ornithodoros turicata</name>
    <dbReference type="NCBI Taxonomy" id="34597"/>
    <lineage>
        <taxon>Eukaryota</taxon>
        <taxon>Metazoa</taxon>
        <taxon>Ecdysozoa</taxon>
        <taxon>Arthropoda</taxon>
        <taxon>Chelicerata</taxon>
        <taxon>Arachnida</taxon>
        <taxon>Acari</taxon>
        <taxon>Parasitiformes</taxon>
        <taxon>Ixodida</taxon>
        <taxon>Ixodoidea</taxon>
        <taxon>Argasidae</taxon>
        <taxon>Ornithodorinae</taxon>
        <taxon>Ornithodoros</taxon>
    </lineage>
</organism>
<dbReference type="InterPro" id="IPR006553">
    <property type="entry name" value="Leu-rich_rpt_Cys-con_subtyp"/>
</dbReference>
<accession>A0A2R5LA06</accession>
<dbReference type="GO" id="GO:0031146">
    <property type="term" value="P:SCF-dependent proteasomal ubiquitin-dependent protein catabolic process"/>
    <property type="evidence" value="ECO:0007669"/>
    <property type="project" value="TreeGrafter"/>
</dbReference>
<dbReference type="GO" id="GO:0006879">
    <property type="term" value="P:intracellular iron ion homeostasis"/>
    <property type="evidence" value="ECO:0007669"/>
    <property type="project" value="InterPro"/>
</dbReference>
<evidence type="ECO:0000256" key="5">
    <source>
        <dbReference type="SAM" id="MobiDB-lite"/>
    </source>
</evidence>
<dbReference type="Pfam" id="PF13516">
    <property type="entry name" value="LRR_6"/>
    <property type="match status" value="1"/>
</dbReference>
<dbReference type="InterPro" id="IPR001810">
    <property type="entry name" value="F-box_dom"/>
</dbReference>
<dbReference type="Gene3D" id="3.80.10.10">
    <property type="entry name" value="Ribonuclease Inhibitor"/>
    <property type="match status" value="2"/>
</dbReference>
<dbReference type="InterPro" id="IPR032675">
    <property type="entry name" value="LRR_dom_sf"/>
</dbReference>
<dbReference type="GO" id="GO:0019005">
    <property type="term" value="C:SCF ubiquitin ligase complex"/>
    <property type="evidence" value="ECO:0007669"/>
    <property type="project" value="TreeGrafter"/>
</dbReference>
<dbReference type="SMART" id="SM00256">
    <property type="entry name" value="FBOX"/>
    <property type="match status" value="1"/>
</dbReference>
<dbReference type="AlphaFoldDB" id="A0A2R5LA06"/>
<dbReference type="CDD" id="cd12109">
    <property type="entry name" value="Hr_FBXL5"/>
    <property type="match status" value="1"/>
</dbReference>
<dbReference type="Gene3D" id="1.20.120.520">
    <property type="entry name" value="nmb1532 protein domain like"/>
    <property type="match status" value="1"/>
</dbReference>
<reference evidence="7" key="1">
    <citation type="submission" date="2018-03" db="EMBL/GenBank/DDBJ databases">
        <title>The relapsing fever spirochete Borrelia turicatae persists in the highly oxidative environment of its soft-bodied tick vector.</title>
        <authorList>
            <person name="Bourret T.J."/>
            <person name="Boyle W.K."/>
            <person name="Valenzuela J.G."/>
            <person name="Oliveira F."/>
            <person name="Lopez J.E."/>
        </authorList>
    </citation>
    <scope>NUCLEOTIDE SEQUENCE</scope>
    <source>
        <strain evidence="7">Kansas strain/isolate</strain>
        <tissue evidence="7">Salivary glands</tissue>
    </source>
</reference>
<keyword evidence="4" id="KW-0408">Iron</keyword>
<keyword evidence="1" id="KW-0963">Cytoplasm</keyword>
<dbReference type="EMBL" id="GGLE01002101">
    <property type="protein sequence ID" value="MBY06227.1"/>
    <property type="molecule type" value="Transcribed_RNA"/>
</dbReference>
<feature type="region of interest" description="Disordered" evidence="5">
    <location>
        <begin position="265"/>
        <end position="297"/>
    </location>
</feature>
<keyword evidence="3" id="KW-0833">Ubl conjugation pathway</keyword>
<name>A0A2R5LA06_9ACAR</name>
<dbReference type="SUPFAM" id="SSF81383">
    <property type="entry name" value="F-box domain"/>
    <property type="match status" value="1"/>
</dbReference>
<feature type="domain" description="F-box" evidence="6">
    <location>
        <begin position="198"/>
        <end position="244"/>
    </location>
</feature>
<dbReference type="PANTHER" id="PTHR13318:SF121">
    <property type="entry name" value="RICH REPEAT PROTEIN, PUTATIVE-RELATED"/>
    <property type="match status" value="1"/>
</dbReference>
<protein>
    <submittedName>
        <fullName evidence="7">Putativereceptor for ubiquitination targets</fullName>
    </submittedName>
</protein>
<sequence>MAPFPEEVDVFTVPHSRMKRLVEGYSEKLGCTDFSDYDALTSLLGSLHKTFCEFRCHERIENQFIMKKLKKKLKALSIQDSAVCNCHSDNRLSDILALVRDGYACTDQSERVHYGQKLQHALDEFTEVFLPHMKEEEEVFQPMLIQYFGYEELRSLKELVIREHTKWLEQCFKEKCCSELENVDQKEDEDVAAQVAGTCSFEDMPEELVLKVLAYLNPHDLLKSGAVCRRWYQLSRDPLLWRDFLPVHWARGAWNKPRDLLLEPPLSEHKGKSRDEDADWDESSGTSSEDEGESMPVTNDFQLLQRETTVLNACIRHLLPRIGQGVRRIVLATSKPLNNRMLRSILRHCPHVRYLDVSYTQTGDAAFKGLQEHGTCSSLEYLDLSGCPGFTDVGLERLGRCLMQLRDASTHDAHEENSLCRSSLIAKPLLCGVRRFCSTCPYRSRCGGVISFSSGQQKTCSTEAASPGQVGLKHLNLSGCFQVTDDGLLFMADQGLLSKLEYLDASGCFRLSGDALREAILCAPRLLPENLFYCDYVDGGPYHESANGCQNLQCSIRACCCVGQ</sequence>
<dbReference type="GO" id="GO:0046872">
    <property type="term" value="F:metal ion binding"/>
    <property type="evidence" value="ECO:0007669"/>
    <property type="project" value="UniProtKB-KW"/>
</dbReference>
<dbReference type="PROSITE" id="PS50181">
    <property type="entry name" value="FBOX"/>
    <property type="match status" value="1"/>
</dbReference>
<evidence type="ECO:0000313" key="7">
    <source>
        <dbReference type="EMBL" id="MBY06227.1"/>
    </source>
</evidence>
<dbReference type="PANTHER" id="PTHR13318">
    <property type="entry name" value="PARTNER OF PAIRED, ISOFORM B-RELATED"/>
    <property type="match status" value="1"/>
</dbReference>
<evidence type="ECO:0000259" key="6">
    <source>
        <dbReference type="PROSITE" id="PS50181"/>
    </source>
</evidence>
<dbReference type="Pfam" id="PF12937">
    <property type="entry name" value="F-box-like"/>
    <property type="match status" value="1"/>
</dbReference>